<evidence type="ECO:0000313" key="2">
    <source>
        <dbReference type="EMBL" id="KAF9440539.1"/>
    </source>
</evidence>
<reference evidence="2" key="1">
    <citation type="submission" date="2020-11" db="EMBL/GenBank/DDBJ databases">
        <authorList>
            <consortium name="DOE Joint Genome Institute"/>
            <person name="Ahrendt S."/>
            <person name="Riley R."/>
            <person name="Andreopoulos W."/>
            <person name="Labutti K."/>
            <person name="Pangilinan J."/>
            <person name="Ruiz-Duenas F.J."/>
            <person name="Barrasa J.M."/>
            <person name="Sanchez-Garcia M."/>
            <person name="Camarero S."/>
            <person name="Miyauchi S."/>
            <person name="Serrano A."/>
            <person name="Linde D."/>
            <person name="Babiker R."/>
            <person name="Drula E."/>
            <person name="Ayuso-Fernandez I."/>
            <person name="Pacheco R."/>
            <person name="Padilla G."/>
            <person name="Ferreira P."/>
            <person name="Barriuso J."/>
            <person name="Kellner H."/>
            <person name="Castanera R."/>
            <person name="Alfaro M."/>
            <person name="Ramirez L."/>
            <person name="Pisabarro A.G."/>
            <person name="Kuo A."/>
            <person name="Tritt A."/>
            <person name="Lipzen A."/>
            <person name="He G."/>
            <person name="Yan M."/>
            <person name="Ng V."/>
            <person name="Cullen D."/>
            <person name="Martin F."/>
            <person name="Rosso M.-N."/>
            <person name="Henrissat B."/>
            <person name="Hibbett D."/>
            <person name="Martinez A.T."/>
            <person name="Grigoriev I.V."/>
        </authorList>
    </citation>
    <scope>NUCLEOTIDE SEQUENCE</scope>
    <source>
        <strain evidence="2">MF-IS2</strain>
    </source>
</reference>
<gene>
    <name evidence="2" type="ORF">P691DRAFT_767623</name>
</gene>
<proteinExistence type="predicted"/>
<feature type="compositionally biased region" description="Pro residues" evidence="1">
    <location>
        <begin position="111"/>
        <end position="122"/>
    </location>
</feature>
<sequence>MSIVQLHKILKEYIKLIWVASDIKTSGDVTQYPSLNPDAMRLNDLTKILTVLYKSEGVLGFVRSSESLNSDLLPENTPENQSTTPTELVAPDVTISTPTISPGLPEEDPYDPVPPRDAQPPEPVKKRKRTKSQNVPGPVRALARTPKPWLPVGVLVPEDYVPPPRKRVGEMYEYKIIFTSLK</sequence>
<feature type="region of interest" description="Disordered" evidence="1">
    <location>
        <begin position="69"/>
        <end position="143"/>
    </location>
</feature>
<dbReference type="Proteomes" id="UP000807342">
    <property type="component" value="Unassembled WGS sequence"/>
</dbReference>
<name>A0A9P5WWY0_9AGAR</name>
<feature type="compositionally biased region" description="Polar residues" evidence="1">
    <location>
        <begin position="77"/>
        <end position="86"/>
    </location>
</feature>
<dbReference type="AlphaFoldDB" id="A0A9P5WWY0"/>
<evidence type="ECO:0000256" key="1">
    <source>
        <dbReference type="SAM" id="MobiDB-lite"/>
    </source>
</evidence>
<accession>A0A9P5WWY0</accession>
<comment type="caution">
    <text evidence="2">The sequence shown here is derived from an EMBL/GenBank/DDBJ whole genome shotgun (WGS) entry which is preliminary data.</text>
</comment>
<protein>
    <submittedName>
        <fullName evidence="2">Uncharacterized protein</fullName>
    </submittedName>
</protein>
<keyword evidence="3" id="KW-1185">Reference proteome</keyword>
<dbReference type="EMBL" id="MU152451">
    <property type="protein sequence ID" value="KAF9440539.1"/>
    <property type="molecule type" value="Genomic_DNA"/>
</dbReference>
<organism evidence="2 3">
    <name type="scientific">Macrolepiota fuliginosa MF-IS2</name>
    <dbReference type="NCBI Taxonomy" id="1400762"/>
    <lineage>
        <taxon>Eukaryota</taxon>
        <taxon>Fungi</taxon>
        <taxon>Dikarya</taxon>
        <taxon>Basidiomycota</taxon>
        <taxon>Agaricomycotina</taxon>
        <taxon>Agaricomycetes</taxon>
        <taxon>Agaricomycetidae</taxon>
        <taxon>Agaricales</taxon>
        <taxon>Agaricineae</taxon>
        <taxon>Agaricaceae</taxon>
        <taxon>Macrolepiota</taxon>
    </lineage>
</organism>
<evidence type="ECO:0000313" key="3">
    <source>
        <dbReference type="Proteomes" id="UP000807342"/>
    </source>
</evidence>